<protein>
    <submittedName>
        <fullName evidence="1">Uncharacterized protein</fullName>
    </submittedName>
</protein>
<evidence type="ECO:0000313" key="1">
    <source>
        <dbReference type="EMBL" id="KAI9910177.1"/>
    </source>
</evidence>
<comment type="caution">
    <text evidence="1">The sequence shown here is derived from an EMBL/GenBank/DDBJ whole genome shotgun (WGS) entry which is preliminary data.</text>
</comment>
<organism evidence="1 2">
    <name type="scientific">Peronosclerospora sorghi</name>
    <dbReference type="NCBI Taxonomy" id="230839"/>
    <lineage>
        <taxon>Eukaryota</taxon>
        <taxon>Sar</taxon>
        <taxon>Stramenopiles</taxon>
        <taxon>Oomycota</taxon>
        <taxon>Peronosporomycetes</taxon>
        <taxon>Peronosporales</taxon>
        <taxon>Peronosporaceae</taxon>
        <taxon>Peronosclerospora</taxon>
    </lineage>
</organism>
<keyword evidence="2" id="KW-1185">Reference proteome</keyword>
<gene>
    <name evidence="1" type="ORF">PsorP6_010390</name>
</gene>
<name>A0ACC0VUL5_9STRA</name>
<dbReference type="EMBL" id="CM047585">
    <property type="protein sequence ID" value="KAI9910177.1"/>
    <property type="molecule type" value="Genomic_DNA"/>
</dbReference>
<evidence type="ECO:0000313" key="2">
    <source>
        <dbReference type="Proteomes" id="UP001163321"/>
    </source>
</evidence>
<accession>A0ACC0VUL5</accession>
<reference evidence="1 2" key="1">
    <citation type="journal article" date="2022" name="bioRxiv">
        <title>The genome of the oomycete Peronosclerospora sorghi, a cosmopolitan pathogen of maize and sorghum, is inflated with dispersed pseudogenes.</title>
        <authorList>
            <person name="Fletcher K."/>
            <person name="Martin F."/>
            <person name="Isakeit T."/>
            <person name="Cavanaugh K."/>
            <person name="Magill C."/>
            <person name="Michelmore R."/>
        </authorList>
    </citation>
    <scope>NUCLEOTIDE SEQUENCE [LARGE SCALE GENOMIC DNA]</scope>
    <source>
        <strain evidence="1">P6</strain>
    </source>
</reference>
<dbReference type="Proteomes" id="UP001163321">
    <property type="component" value="Chromosome 6"/>
</dbReference>
<proteinExistence type="predicted"/>
<sequence length="64" mass="7012">MRQTQERLSSDVSKQEPSGDCAVTCEQAHRRFGLASRSPPRSPGGVVAHEEQPPPEDSPLRLNT</sequence>